<feature type="compositionally biased region" description="Polar residues" evidence="1">
    <location>
        <begin position="392"/>
        <end position="401"/>
    </location>
</feature>
<organism evidence="2 3">
    <name type="scientific">Fasciolopsis buskii</name>
    <dbReference type="NCBI Taxonomy" id="27845"/>
    <lineage>
        <taxon>Eukaryota</taxon>
        <taxon>Metazoa</taxon>
        <taxon>Spiralia</taxon>
        <taxon>Lophotrochozoa</taxon>
        <taxon>Platyhelminthes</taxon>
        <taxon>Trematoda</taxon>
        <taxon>Digenea</taxon>
        <taxon>Plagiorchiida</taxon>
        <taxon>Echinostomata</taxon>
        <taxon>Echinostomatoidea</taxon>
        <taxon>Fasciolidae</taxon>
        <taxon>Fasciolopsis</taxon>
    </lineage>
</organism>
<evidence type="ECO:0000256" key="1">
    <source>
        <dbReference type="SAM" id="MobiDB-lite"/>
    </source>
</evidence>
<feature type="region of interest" description="Disordered" evidence="1">
    <location>
        <begin position="233"/>
        <end position="475"/>
    </location>
</feature>
<protein>
    <submittedName>
        <fullName evidence="2">Uncharacterized protein</fullName>
    </submittedName>
</protein>
<feature type="compositionally biased region" description="Low complexity" evidence="1">
    <location>
        <begin position="338"/>
        <end position="349"/>
    </location>
</feature>
<feature type="compositionally biased region" description="Acidic residues" evidence="1">
    <location>
        <begin position="117"/>
        <end position="132"/>
    </location>
</feature>
<feature type="compositionally biased region" description="Polar residues" evidence="1">
    <location>
        <begin position="324"/>
        <end position="333"/>
    </location>
</feature>
<feature type="compositionally biased region" description="Basic and acidic residues" evidence="1">
    <location>
        <begin position="23"/>
        <end position="34"/>
    </location>
</feature>
<feature type="compositionally biased region" description="Basic and acidic residues" evidence="1">
    <location>
        <begin position="169"/>
        <end position="198"/>
    </location>
</feature>
<feature type="compositionally biased region" description="Polar residues" evidence="1">
    <location>
        <begin position="410"/>
        <end position="420"/>
    </location>
</feature>
<evidence type="ECO:0000313" key="2">
    <source>
        <dbReference type="EMBL" id="KAA0197461.1"/>
    </source>
</evidence>
<feature type="compositionally biased region" description="Polar residues" evidence="1">
    <location>
        <begin position="258"/>
        <end position="279"/>
    </location>
</feature>
<feature type="compositionally biased region" description="Low complexity" evidence="1">
    <location>
        <begin position="10"/>
        <end position="22"/>
    </location>
</feature>
<feature type="region of interest" description="Disordered" evidence="1">
    <location>
        <begin position="1"/>
        <end position="210"/>
    </location>
</feature>
<dbReference type="AlphaFoldDB" id="A0A8E0RZ66"/>
<name>A0A8E0RZ66_9TREM</name>
<proteinExistence type="predicted"/>
<reference evidence="2" key="1">
    <citation type="submission" date="2019-05" db="EMBL/GenBank/DDBJ databases">
        <title>Annotation for the trematode Fasciolopsis buski.</title>
        <authorList>
            <person name="Choi Y.-J."/>
        </authorList>
    </citation>
    <scope>NUCLEOTIDE SEQUENCE</scope>
    <source>
        <strain evidence="2">HT</strain>
        <tissue evidence="2">Whole worm</tissue>
    </source>
</reference>
<gene>
    <name evidence="2" type="ORF">FBUS_05317</name>
</gene>
<dbReference type="EMBL" id="LUCM01002364">
    <property type="protein sequence ID" value="KAA0197461.1"/>
    <property type="molecule type" value="Genomic_DNA"/>
</dbReference>
<keyword evidence="3" id="KW-1185">Reference proteome</keyword>
<feature type="compositionally biased region" description="Low complexity" evidence="1">
    <location>
        <begin position="286"/>
        <end position="306"/>
    </location>
</feature>
<dbReference type="Proteomes" id="UP000728185">
    <property type="component" value="Unassembled WGS sequence"/>
</dbReference>
<feature type="compositionally biased region" description="Acidic residues" evidence="1">
    <location>
        <begin position="428"/>
        <end position="447"/>
    </location>
</feature>
<dbReference type="OrthoDB" id="341898at2759"/>
<feature type="compositionally biased region" description="Acidic residues" evidence="1">
    <location>
        <begin position="35"/>
        <end position="65"/>
    </location>
</feature>
<sequence length="475" mass="50657">MEECSMIINDTLMSPSSSPLMDSIREHHTSKSSDEEITEDENGDENEEDEEEADDEDREITDDSNDVNRIERIPILNEENASDAPSPVKRPRACASWYPNAGTTSNSTPDATSGNDNQDEVQDSNQPEDDGDEKMSSESPRTFRLGHALMEDGDLSKTEKLVPDSFSEDSIRDKTDHCEPERRGEAARQHTLEAEGEVKSPSITVDGVPPIRQILRPIGQLEAFVQNMAADVPGSIVPDLTPPTTAYASSSASDALPQGSSPPASNHSSGGNPCSSPMSASKRRASGSSFGTPGVSPSPSSDDSTGNLASPGALQSPAKRRRITNAQVSQNTIPGAENSGSLQNSLNNSPPIIVCGPLSSGNRDRDSGECLPHNVSESVDDTTPGVVGLPSVDSTRSTIISGSRDRTSTESDGCFNSNGMTMVRIDMETGEEEEDREVEPDRTEEDSDSHISDSPATALKQEMAGSNQQTDEDSS</sequence>
<accession>A0A8E0RZ66</accession>
<feature type="compositionally biased region" description="Low complexity" evidence="1">
    <location>
        <begin position="246"/>
        <end position="255"/>
    </location>
</feature>
<feature type="compositionally biased region" description="Polar residues" evidence="1">
    <location>
        <begin position="101"/>
        <end position="116"/>
    </location>
</feature>
<comment type="caution">
    <text evidence="2">The sequence shown here is derived from an EMBL/GenBank/DDBJ whole genome shotgun (WGS) entry which is preliminary data.</text>
</comment>
<evidence type="ECO:0000313" key="3">
    <source>
        <dbReference type="Proteomes" id="UP000728185"/>
    </source>
</evidence>